<feature type="compositionally biased region" description="Polar residues" evidence="10">
    <location>
        <begin position="320"/>
        <end position="329"/>
    </location>
</feature>
<dbReference type="InterPro" id="IPR001965">
    <property type="entry name" value="Znf_PHD"/>
</dbReference>
<dbReference type="Gene3D" id="3.30.40.10">
    <property type="entry name" value="Zinc/RING finger domain, C3HC4 (zinc finger)"/>
    <property type="match status" value="1"/>
</dbReference>
<reference evidence="13 14" key="2">
    <citation type="submission" date="2024-10" db="EMBL/GenBank/DDBJ databases">
        <authorList>
            <person name="Ryan C."/>
        </authorList>
    </citation>
    <scope>NUCLEOTIDE SEQUENCE [LARGE SCALE GENOMIC DNA]</scope>
</reference>
<feature type="compositionally biased region" description="Polar residues" evidence="10">
    <location>
        <begin position="1"/>
        <end position="16"/>
    </location>
</feature>
<feature type="region of interest" description="Disordered" evidence="10">
    <location>
        <begin position="1"/>
        <end position="56"/>
    </location>
</feature>
<evidence type="ECO:0008006" key="15">
    <source>
        <dbReference type="Google" id="ProtNLM"/>
    </source>
</evidence>
<protein>
    <recommendedName>
        <fullName evidence="15">Pathogenesis-related homeodomain protein</fullName>
    </recommendedName>
</protein>
<dbReference type="CDD" id="cd00086">
    <property type="entry name" value="homeodomain"/>
    <property type="match status" value="1"/>
</dbReference>
<sequence>MGSSENKVVCSNSGTSSKRRKETSSELVPVSNRPSRRNASRQCKSGSPLKRSPRKVRNATLAKSIKNKYHCSPLKRRRGSDSVAGKIVTGIVARRKKKRKRQSVDEAIRLERRAKYFLIKIKLEQNLLDAYSGDGWNGQSREKIKPEKELQRAKKQIIKCKIAIRDVIRQLDLSNSTESVDDPVTPPVVPTNPEHVMCSACKSHESCCSNKIILCEGACKRAYHEKCSEPPLEKSAHGWLCKFCLCKVKILEAINAHLGTNFTVKCSFEDVFKEATEQIESEDALDEDWLSEYSGDEDYDPEENEASSSCMNSGEEIMSDDSNGSGSPLYSPNDDIPDFISADLNDVEGFCPANLDLGIDSGEDDRTQVLTYQRPRRDVDYRRLNEKMFGKIIETEEQSEDEDWDHDIRKKRRTRARGVGDNSIEGSLNAISDEKIQKQGRKLFRIPPAALEVLRESFAQNELPPRDVKENLSKELDISFEKIDKWFKNTRCAALRDRKAEGNSHNTAPSKSSRSKGKTGISGKQAERNGHVTAPFNNLRTSEDKAGISGKVDSGDNSCFVPLSEIINVPTRLQRNHEKRKMESTSSPVRLHNKGACSPTGQAKESMSPTSKSCLRSDLSHPTNNEASAEEQAVPPMDTGACTEEQAVPPMDTGACAEEQAVPPLDTGACVEEQAASQMDTGAHAEEQAAPWVDDGASDYQPFLDVIDEMCGLECRLQRLKKNVLSSGADGRANGGSDMNNQAVVLVPSAELKEKA</sequence>
<dbReference type="EMBL" id="OZ075111">
    <property type="protein sequence ID" value="CAL4890041.1"/>
    <property type="molecule type" value="Genomic_DNA"/>
</dbReference>
<dbReference type="AlphaFoldDB" id="A0ABC8VFM9"/>
<evidence type="ECO:0000256" key="8">
    <source>
        <dbReference type="PROSITE-ProRule" id="PRU00146"/>
    </source>
</evidence>
<dbReference type="InterPro" id="IPR009057">
    <property type="entry name" value="Homeodomain-like_sf"/>
</dbReference>
<evidence type="ECO:0000259" key="11">
    <source>
        <dbReference type="PROSITE" id="PS50016"/>
    </source>
</evidence>
<evidence type="ECO:0000256" key="7">
    <source>
        <dbReference type="PROSITE-ProRule" id="PRU00108"/>
    </source>
</evidence>
<evidence type="ECO:0000313" key="14">
    <source>
        <dbReference type="Proteomes" id="UP001497457"/>
    </source>
</evidence>
<keyword evidence="7 9" id="KW-0238">DNA-binding</keyword>
<feature type="compositionally biased region" description="Acidic residues" evidence="10">
    <location>
        <begin position="292"/>
        <end position="305"/>
    </location>
</feature>
<keyword evidence="3" id="KW-0479">Metal-binding</keyword>
<keyword evidence="5" id="KW-0862">Zinc</keyword>
<feature type="domain" description="PHD-type" evidence="11">
    <location>
        <begin position="195"/>
        <end position="247"/>
    </location>
</feature>
<evidence type="ECO:0000256" key="9">
    <source>
        <dbReference type="RuleBase" id="RU000682"/>
    </source>
</evidence>
<dbReference type="Gene3D" id="1.10.10.60">
    <property type="entry name" value="Homeodomain-like"/>
    <property type="match status" value="1"/>
</dbReference>
<dbReference type="SMART" id="SM00249">
    <property type="entry name" value="PHD"/>
    <property type="match status" value="1"/>
</dbReference>
<name>A0ABC8VFM9_9POAL</name>
<feature type="region of interest" description="Disordered" evidence="10">
    <location>
        <begin position="574"/>
        <end position="636"/>
    </location>
</feature>
<accession>A0ABC8VFM9</accession>
<dbReference type="PROSITE" id="PS01359">
    <property type="entry name" value="ZF_PHD_1"/>
    <property type="match status" value="1"/>
</dbReference>
<dbReference type="GO" id="GO:0008270">
    <property type="term" value="F:zinc ion binding"/>
    <property type="evidence" value="ECO:0007669"/>
    <property type="project" value="UniProtKB-KW"/>
</dbReference>
<dbReference type="PROSITE" id="PS50016">
    <property type="entry name" value="ZF_PHD_2"/>
    <property type="match status" value="1"/>
</dbReference>
<evidence type="ECO:0000256" key="1">
    <source>
        <dbReference type="ARBA" id="ARBA00004123"/>
    </source>
</evidence>
<feature type="domain" description="Homeobox" evidence="12">
    <location>
        <begin position="437"/>
        <end position="497"/>
    </location>
</feature>
<comment type="similarity">
    <text evidence="2">Belongs to the PHD-associated homeobox family.</text>
</comment>
<evidence type="ECO:0000256" key="4">
    <source>
        <dbReference type="ARBA" id="ARBA00022771"/>
    </source>
</evidence>
<dbReference type="InterPro" id="IPR019787">
    <property type="entry name" value="Znf_PHD-finger"/>
</dbReference>
<dbReference type="Pfam" id="PF00046">
    <property type="entry name" value="Homeodomain"/>
    <property type="match status" value="1"/>
</dbReference>
<feature type="compositionally biased region" description="Polar residues" evidence="10">
    <location>
        <begin position="503"/>
        <end position="512"/>
    </location>
</feature>
<evidence type="ECO:0000259" key="12">
    <source>
        <dbReference type="PROSITE" id="PS50071"/>
    </source>
</evidence>
<feature type="DNA-binding region" description="Homeobox" evidence="7">
    <location>
        <begin position="439"/>
        <end position="498"/>
    </location>
</feature>
<dbReference type="InterPro" id="IPR001356">
    <property type="entry name" value="HD"/>
</dbReference>
<dbReference type="InterPro" id="IPR011011">
    <property type="entry name" value="Znf_FYVE_PHD"/>
</dbReference>
<evidence type="ECO:0000256" key="10">
    <source>
        <dbReference type="SAM" id="MobiDB-lite"/>
    </source>
</evidence>
<evidence type="ECO:0000256" key="5">
    <source>
        <dbReference type="ARBA" id="ARBA00022833"/>
    </source>
</evidence>
<dbReference type="PANTHER" id="PTHR12628:SF10">
    <property type="entry name" value="HOMEOBOX DOMAIN-CONTAINING PROTEIN"/>
    <property type="match status" value="1"/>
</dbReference>
<dbReference type="SUPFAM" id="SSF46689">
    <property type="entry name" value="Homeodomain-like"/>
    <property type="match status" value="1"/>
</dbReference>
<dbReference type="InterPro" id="IPR019786">
    <property type="entry name" value="Zinc_finger_PHD-type_CS"/>
</dbReference>
<dbReference type="Proteomes" id="UP001497457">
    <property type="component" value="Chromosome 1b"/>
</dbReference>
<evidence type="ECO:0000313" key="13">
    <source>
        <dbReference type="EMBL" id="CAL4890041.1"/>
    </source>
</evidence>
<dbReference type="InterPro" id="IPR013083">
    <property type="entry name" value="Znf_RING/FYVE/PHD"/>
</dbReference>
<keyword evidence="7 9" id="KW-0371">Homeobox</keyword>
<evidence type="ECO:0000256" key="3">
    <source>
        <dbReference type="ARBA" id="ARBA00022723"/>
    </source>
</evidence>
<reference evidence="14" key="1">
    <citation type="submission" date="2024-06" db="EMBL/GenBank/DDBJ databases">
        <authorList>
            <person name="Ryan C."/>
        </authorList>
    </citation>
    <scope>NUCLEOTIDE SEQUENCE [LARGE SCALE GENOMIC DNA]</scope>
</reference>
<keyword evidence="6 7" id="KW-0539">Nucleus</keyword>
<dbReference type="SUPFAM" id="SSF57903">
    <property type="entry name" value="FYVE/PHD zinc finger"/>
    <property type="match status" value="1"/>
</dbReference>
<evidence type="ECO:0000256" key="6">
    <source>
        <dbReference type="ARBA" id="ARBA00023242"/>
    </source>
</evidence>
<dbReference type="GO" id="GO:0005634">
    <property type="term" value="C:nucleus"/>
    <property type="evidence" value="ECO:0007669"/>
    <property type="project" value="UniProtKB-SubCell"/>
</dbReference>
<keyword evidence="4 8" id="KW-0863">Zinc-finger</keyword>
<comment type="subcellular location">
    <subcellularLocation>
        <location evidence="1 7 9">Nucleus</location>
    </subcellularLocation>
</comment>
<evidence type="ECO:0000256" key="2">
    <source>
        <dbReference type="ARBA" id="ARBA00007427"/>
    </source>
</evidence>
<feature type="region of interest" description="Disordered" evidence="10">
    <location>
        <begin position="292"/>
        <end position="329"/>
    </location>
</feature>
<dbReference type="FunFam" id="1.10.10.60:FF:000568">
    <property type="entry name" value="Pathogenesis-related homeodomain protein"/>
    <property type="match status" value="1"/>
</dbReference>
<feature type="region of interest" description="Disordered" evidence="10">
    <location>
        <begin position="497"/>
        <end position="550"/>
    </location>
</feature>
<dbReference type="PANTHER" id="PTHR12628">
    <property type="entry name" value="POLYCOMB-LIKE TRANSCRIPTION FACTOR"/>
    <property type="match status" value="1"/>
</dbReference>
<dbReference type="PROSITE" id="PS50071">
    <property type="entry name" value="HOMEOBOX_2"/>
    <property type="match status" value="1"/>
</dbReference>
<dbReference type="SMART" id="SM00389">
    <property type="entry name" value="HOX"/>
    <property type="match status" value="1"/>
</dbReference>
<dbReference type="GO" id="GO:0003677">
    <property type="term" value="F:DNA binding"/>
    <property type="evidence" value="ECO:0007669"/>
    <property type="project" value="UniProtKB-UniRule"/>
</dbReference>
<proteinExistence type="inferred from homology"/>
<gene>
    <name evidence="13" type="ORF">URODEC1_LOCUS3027</name>
</gene>
<organism evidence="13 14">
    <name type="scientific">Urochloa decumbens</name>
    <dbReference type="NCBI Taxonomy" id="240449"/>
    <lineage>
        <taxon>Eukaryota</taxon>
        <taxon>Viridiplantae</taxon>
        <taxon>Streptophyta</taxon>
        <taxon>Embryophyta</taxon>
        <taxon>Tracheophyta</taxon>
        <taxon>Spermatophyta</taxon>
        <taxon>Magnoliopsida</taxon>
        <taxon>Liliopsida</taxon>
        <taxon>Poales</taxon>
        <taxon>Poaceae</taxon>
        <taxon>PACMAD clade</taxon>
        <taxon>Panicoideae</taxon>
        <taxon>Panicodae</taxon>
        <taxon>Paniceae</taxon>
        <taxon>Melinidinae</taxon>
        <taxon>Urochloa</taxon>
    </lineage>
</organism>
<keyword evidence="14" id="KW-1185">Reference proteome</keyword>
<feature type="compositionally biased region" description="Polar residues" evidence="10">
    <location>
        <begin position="599"/>
        <end position="627"/>
    </location>
</feature>